<feature type="transmembrane region" description="Helical" evidence="1">
    <location>
        <begin position="52"/>
        <end position="70"/>
    </location>
</feature>
<evidence type="ECO:0000313" key="4">
    <source>
        <dbReference type="Proteomes" id="UP000831787"/>
    </source>
</evidence>
<evidence type="ECO:0000313" key="3">
    <source>
        <dbReference type="EMBL" id="UOQ45385.1"/>
    </source>
</evidence>
<keyword evidence="1" id="KW-1133">Transmembrane helix</keyword>
<feature type="domain" description="VanZ-like" evidence="2">
    <location>
        <begin position="10"/>
        <end position="124"/>
    </location>
</feature>
<sequence length="134" mass="15464">MKYSVDYSISVLFIFALTIFPNHSYVVAQPNFLPFAEIWELLTQKPFGDFLYNFFGNIILFVPFGFFYPLRFPKRNRMAQVVTAGLLLSVTVECIQTMQPARMTDIDDVILNTAGTWAGYKLSYFYSTIIKGRN</sequence>
<dbReference type="EMBL" id="CP095073">
    <property type="protein sequence ID" value="UOQ45385.1"/>
    <property type="molecule type" value="Genomic_DNA"/>
</dbReference>
<dbReference type="InterPro" id="IPR006976">
    <property type="entry name" value="VanZ-like"/>
</dbReference>
<evidence type="ECO:0000259" key="2">
    <source>
        <dbReference type="Pfam" id="PF04892"/>
    </source>
</evidence>
<accession>A0ABY4ELQ7</accession>
<name>A0ABY4ELQ7_9BACI</name>
<dbReference type="Pfam" id="PF04892">
    <property type="entry name" value="VanZ"/>
    <property type="match status" value="1"/>
</dbReference>
<dbReference type="Proteomes" id="UP000831787">
    <property type="component" value="Chromosome"/>
</dbReference>
<reference evidence="3 4" key="1">
    <citation type="submission" date="2022-04" db="EMBL/GenBank/DDBJ databases">
        <title>Halobacillus sp. isolated from saltern.</title>
        <authorList>
            <person name="Won M."/>
            <person name="Lee C.-M."/>
            <person name="Woen H.-Y."/>
            <person name="Kwon S.-W."/>
        </authorList>
    </citation>
    <scope>NUCLEOTIDE SEQUENCE [LARGE SCALE GENOMIC DNA]</scope>
    <source>
        <strain evidence="3 4">SSBR10-3</strain>
    </source>
</reference>
<keyword evidence="1" id="KW-0812">Transmembrane</keyword>
<dbReference type="PANTHER" id="PTHR36834">
    <property type="entry name" value="MEMBRANE PROTEIN-RELATED"/>
    <property type="match status" value="1"/>
</dbReference>
<dbReference type="InterPro" id="IPR053150">
    <property type="entry name" value="Teicoplanin_resist-assoc"/>
</dbReference>
<dbReference type="RefSeq" id="WP_244712069.1">
    <property type="nucleotide sequence ID" value="NZ_CP095073.1"/>
</dbReference>
<dbReference type="PANTHER" id="PTHR36834:SF1">
    <property type="entry name" value="INTEGRAL MEMBRANE PROTEIN"/>
    <property type="match status" value="1"/>
</dbReference>
<keyword evidence="1" id="KW-0472">Membrane</keyword>
<evidence type="ECO:0000256" key="1">
    <source>
        <dbReference type="SAM" id="Phobius"/>
    </source>
</evidence>
<protein>
    <submittedName>
        <fullName evidence="3">VanZ family protein</fullName>
    </submittedName>
</protein>
<organism evidence="3 4">
    <name type="scientific">Halobacillus salinarum</name>
    <dbReference type="NCBI Taxonomy" id="2932257"/>
    <lineage>
        <taxon>Bacteria</taxon>
        <taxon>Bacillati</taxon>
        <taxon>Bacillota</taxon>
        <taxon>Bacilli</taxon>
        <taxon>Bacillales</taxon>
        <taxon>Bacillaceae</taxon>
        <taxon>Halobacillus</taxon>
    </lineage>
</organism>
<gene>
    <name evidence="3" type="ORF">MUN89_05410</name>
</gene>
<keyword evidence="4" id="KW-1185">Reference proteome</keyword>
<proteinExistence type="predicted"/>